<accession>A0A2H3CBG3</accession>
<dbReference type="EMBL" id="KZ293745">
    <property type="protein sequence ID" value="PBK80425.1"/>
    <property type="molecule type" value="Genomic_DNA"/>
</dbReference>
<name>A0A2H3CBG3_ARMGA</name>
<dbReference type="InParanoid" id="A0A2H3CBG3"/>
<sequence>MSMSMSSAALPSRRQCIQDTGNYCQCPWFASSLLDQNICGLCGHGIHAHVDYVSMVIHHYPARQCAEYVQKTPLTQRCTCEAQLCDHVPTDNLYRSAEPWTVLDYFTDSNSTSYDASAISFSNGAINDPMSFSPADPNIVTFSHDASVMPIIATPTFSPSPCRTFSPSSDVGNIPLVPTSISSPSSSASSGIQSDSTQIQACSSHNYFFQYSGHFMNDSYTRQPNSDATNESFEYQDYSNMSCGAMPGAGADDSSDAFA</sequence>
<protein>
    <submittedName>
        <fullName evidence="1">Uncharacterized protein</fullName>
    </submittedName>
</protein>
<dbReference type="AlphaFoldDB" id="A0A2H3CBG3"/>
<reference evidence="2" key="1">
    <citation type="journal article" date="2017" name="Nat. Ecol. Evol.">
        <title>Genome expansion and lineage-specific genetic innovations in the forest pathogenic fungi Armillaria.</title>
        <authorList>
            <person name="Sipos G."/>
            <person name="Prasanna A.N."/>
            <person name="Walter M.C."/>
            <person name="O'Connor E."/>
            <person name="Balint B."/>
            <person name="Krizsan K."/>
            <person name="Kiss B."/>
            <person name="Hess J."/>
            <person name="Varga T."/>
            <person name="Slot J."/>
            <person name="Riley R."/>
            <person name="Boka B."/>
            <person name="Rigling D."/>
            <person name="Barry K."/>
            <person name="Lee J."/>
            <person name="Mihaltcheva S."/>
            <person name="LaButti K."/>
            <person name="Lipzen A."/>
            <person name="Waldron R."/>
            <person name="Moloney N.M."/>
            <person name="Sperisen C."/>
            <person name="Kredics L."/>
            <person name="Vagvoelgyi C."/>
            <person name="Patrignani A."/>
            <person name="Fitzpatrick D."/>
            <person name="Nagy I."/>
            <person name="Doyle S."/>
            <person name="Anderson J.B."/>
            <person name="Grigoriev I.V."/>
            <person name="Gueldener U."/>
            <person name="Muensterkoetter M."/>
            <person name="Nagy L.G."/>
        </authorList>
    </citation>
    <scope>NUCLEOTIDE SEQUENCE [LARGE SCALE GENOMIC DNA]</scope>
    <source>
        <strain evidence="2">Ar21-2</strain>
    </source>
</reference>
<proteinExistence type="predicted"/>
<evidence type="ECO:0000313" key="1">
    <source>
        <dbReference type="EMBL" id="PBK80425.1"/>
    </source>
</evidence>
<dbReference type="Proteomes" id="UP000217790">
    <property type="component" value="Unassembled WGS sequence"/>
</dbReference>
<keyword evidence="2" id="KW-1185">Reference proteome</keyword>
<evidence type="ECO:0000313" key="2">
    <source>
        <dbReference type="Proteomes" id="UP000217790"/>
    </source>
</evidence>
<dbReference type="OrthoDB" id="10367349at2759"/>
<gene>
    <name evidence="1" type="ORF">ARMGADRAFT_77895</name>
</gene>
<organism evidence="1 2">
    <name type="scientific">Armillaria gallica</name>
    <name type="common">Bulbous honey fungus</name>
    <name type="synonym">Armillaria bulbosa</name>
    <dbReference type="NCBI Taxonomy" id="47427"/>
    <lineage>
        <taxon>Eukaryota</taxon>
        <taxon>Fungi</taxon>
        <taxon>Dikarya</taxon>
        <taxon>Basidiomycota</taxon>
        <taxon>Agaricomycotina</taxon>
        <taxon>Agaricomycetes</taxon>
        <taxon>Agaricomycetidae</taxon>
        <taxon>Agaricales</taxon>
        <taxon>Marasmiineae</taxon>
        <taxon>Physalacriaceae</taxon>
        <taxon>Armillaria</taxon>
    </lineage>
</organism>